<dbReference type="EMBL" id="JAACJJ010000028">
    <property type="protein sequence ID" value="KAF5320986.1"/>
    <property type="molecule type" value="Genomic_DNA"/>
</dbReference>
<feature type="domain" description="BRCT" evidence="6">
    <location>
        <begin position="85"/>
        <end position="134"/>
    </location>
</feature>
<keyword evidence="1" id="KW-0479">Metal-binding</keyword>
<keyword evidence="3" id="KW-0862">Zinc</keyword>
<dbReference type="AlphaFoldDB" id="A0A8H5BDQ8"/>
<dbReference type="InterPro" id="IPR036420">
    <property type="entry name" value="BRCT_dom_sf"/>
</dbReference>
<dbReference type="PROSITE" id="PS50172">
    <property type="entry name" value="BRCT"/>
    <property type="match status" value="1"/>
</dbReference>
<dbReference type="Pfam" id="PF00533">
    <property type="entry name" value="BRCT"/>
    <property type="match status" value="1"/>
</dbReference>
<dbReference type="PANTHER" id="PTHR15375:SF26">
    <property type="entry name" value="PROTEIN CHIFFON"/>
    <property type="match status" value="1"/>
</dbReference>
<feature type="compositionally biased region" description="Basic and acidic residues" evidence="5">
    <location>
        <begin position="59"/>
        <end position="79"/>
    </location>
</feature>
<dbReference type="Pfam" id="PF22437">
    <property type="entry name" value="DBF4_BRCT"/>
    <property type="match status" value="1"/>
</dbReference>
<evidence type="ECO:0000313" key="8">
    <source>
        <dbReference type="EMBL" id="KAF5320986.1"/>
    </source>
</evidence>
<dbReference type="InterPro" id="IPR006572">
    <property type="entry name" value="Znf_DBF"/>
</dbReference>
<accession>A0A8H5BDQ8</accession>
<dbReference type="GO" id="GO:0010571">
    <property type="term" value="P:positive regulation of nuclear cell cycle DNA replication"/>
    <property type="evidence" value="ECO:0007669"/>
    <property type="project" value="TreeGrafter"/>
</dbReference>
<comment type="caution">
    <text evidence="8">The sequence shown here is derived from an EMBL/GenBank/DDBJ whole genome shotgun (WGS) entry which is preliminary data.</text>
</comment>
<evidence type="ECO:0000259" key="6">
    <source>
        <dbReference type="PROSITE" id="PS50172"/>
    </source>
</evidence>
<dbReference type="SMART" id="SM00586">
    <property type="entry name" value="ZnF_DBF"/>
    <property type="match status" value="1"/>
</dbReference>
<evidence type="ECO:0000256" key="3">
    <source>
        <dbReference type="ARBA" id="ARBA00022833"/>
    </source>
</evidence>
<organism evidence="8 9">
    <name type="scientific">Psilocybe cf. subviscida</name>
    <dbReference type="NCBI Taxonomy" id="2480587"/>
    <lineage>
        <taxon>Eukaryota</taxon>
        <taxon>Fungi</taxon>
        <taxon>Dikarya</taxon>
        <taxon>Basidiomycota</taxon>
        <taxon>Agaricomycotina</taxon>
        <taxon>Agaricomycetes</taxon>
        <taxon>Agaricomycetidae</taxon>
        <taxon>Agaricales</taxon>
        <taxon>Agaricineae</taxon>
        <taxon>Strophariaceae</taxon>
        <taxon>Psilocybe</taxon>
    </lineage>
</organism>
<dbReference type="FunFam" id="6.10.250.3410:FF:000001">
    <property type="entry name" value="Protein DBF4 homolog A"/>
    <property type="match status" value="1"/>
</dbReference>
<evidence type="ECO:0000259" key="7">
    <source>
        <dbReference type="PROSITE" id="PS51265"/>
    </source>
</evidence>
<gene>
    <name evidence="8" type="ORF">D9619_001417</name>
</gene>
<name>A0A8H5BDQ8_9AGAR</name>
<feature type="region of interest" description="Disordered" evidence="5">
    <location>
        <begin position="1"/>
        <end position="79"/>
    </location>
</feature>
<dbReference type="Gene3D" id="3.40.50.10190">
    <property type="entry name" value="BRCT domain"/>
    <property type="match status" value="1"/>
</dbReference>
<dbReference type="InterPro" id="IPR055116">
    <property type="entry name" value="DBF4_BRCT"/>
</dbReference>
<evidence type="ECO:0008006" key="10">
    <source>
        <dbReference type="Google" id="ProtNLM"/>
    </source>
</evidence>
<dbReference type="InterPro" id="IPR001357">
    <property type="entry name" value="BRCT_dom"/>
</dbReference>
<evidence type="ECO:0000256" key="1">
    <source>
        <dbReference type="ARBA" id="ARBA00022723"/>
    </source>
</evidence>
<dbReference type="GO" id="GO:0008270">
    <property type="term" value="F:zinc ion binding"/>
    <property type="evidence" value="ECO:0007669"/>
    <property type="project" value="UniProtKB-KW"/>
</dbReference>
<evidence type="ECO:0000313" key="9">
    <source>
        <dbReference type="Proteomes" id="UP000567179"/>
    </source>
</evidence>
<keyword evidence="9" id="KW-1185">Reference proteome</keyword>
<dbReference type="Pfam" id="PF08630">
    <property type="entry name" value="Dfp1_Him1_M"/>
    <property type="match status" value="1"/>
</dbReference>
<dbReference type="Gene3D" id="6.10.250.3410">
    <property type="entry name" value="DBF zinc finger"/>
    <property type="match status" value="1"/>
</dbReference>
<dbReference type="Pfam" id="PF07535">
    <property type="entry name" value="zf-DBF"/>
    <property type="match status" value="1"/>
</dbReference>
<dbReference type="PANTHER" id="PTHR15375">
    <property type="entry name" value="ACTIVATOR OF S-PHASE KINASE-RELATED"/>
    <property type="match status" value="1"/>
</dbReference>
<dbReference type="InterPro" id="IPR038545">
    <property type="entry name" value="Znf_DBF_sf"/>
</dbReference>
<dbReference type="SUPFAM" id="SSF52113">
    <property type="entry name" value="BRCT domain"/>
    <property type="match status" value="1"/>
</dbReference>
<sequence>MATTLPQRRPLETRSVQSLANKSNRVASGSKRARSPTHEDHPSPKRPRATAPEAQNQDRLGKEKRDKHEEREAKQREMAAEFKRKYRKAFPEWTFFLFGLDPRKEQFLRASIEKYGGKVNDFFSAKMTHLVTSQHPETLKANKENGKRTGNDLLSPIRLINRGVYDKSTEDVIAKAQTWGLKIWTADKLESIIHRCADAPASQSTSNARSARTHNLSALLDHEKYHGTTERDPTQKRHDWKYFKPGSYFVLLEDMHGELATLAVHEYLAVNSKKDKDKDPLAKKPWPVLHCHPHARNPFVPFDEREKRRYEKQLAAEKEQEEDDEKRREQKRIDFIMKRKLAAKRSKGVNDLRRTASVNNIRRRYSHPVAGQHGGAEGIDLEDDVDDDELQDVANASGCTASNTGAYVAASGNSVGITSNTGTTSTSQAFSNNRPTMAMDRFGRHVVTNLKFPARDKENQTPVGSMGPPTKLPTKQHLIKRSKSTNTLRLPKRDEGAKPGYCESCRMKFDDFSEHVVSNKHRKFASNAANYRALDEVLGRLQRKTKAEVAQEELDERLVLQRECALNRREMMLRVRDLSSP</sequence>
<evidence type="ECO:0000256" key="4">
    <source>
        <dbReference type="PROSITE-ProRule" id="PRU00600"/>
    </source>
</evidence>
<keyword evidence="2 4" id="KW-0863">Zinc-finger</keyword>
<dbReference type="GO" id="GO:0003676">
    <property type="term" value="F:nucleic acid binding"/>
    <property type="evidence" value="ECO:0007669"/>
    <property type="project" value="InterPro"/>
</dbReference>
<dbReference type="GO" id="GO:0031431">
    <property type="term" value="C:Dbf4-dependent protein kinase complex"/>
    <property type="evidence" value="ECO:0007669"/>
    <property type="project" value="TreeGrafter"/>
</dbReference>
<evidence type="ECO:0000256" key="5">
    <source>
        <dbReference type="SAM" id="MobiDB-lite"/>
    </source>
</evidence>
<dbReference type="Proteomes" id="UP000567179">
    <property type="component" value="Unassembled WGS sequence"/>
</dbReference>
<proteinExistence type="predicted"/>
<reference evidence="8 9" key="1">
    <citation type="journal article" date="2020" name="ISME J.">
        <title>Uncovering the hidden diversity of litter-decomposition mechanisms in mushroom-forming fungi.</title>
        <authorList>
            <person name="Floudas D."/>
            <person name="Bentzer J."/>
            <person name="Ahren D."/>
            <person name="Johansson T."/>
            <person name="Persson P."/>
            <person name="Tunlid A."/>
        </authorList>
    </citation>
    <scope>NUCLEOTIDE SEQUENCE [LARGE SCALE GENOMIC DNA]</scope>
    <source>
        <strain evidence="8 9">CBS 101986</strain>
    </source>
</reference>
<dbReference type="PROSITE" id="PS51265">
    <property type="entry name" value="ZF_DBF4"/>
    <property type="match status" value="1"/>
</dbReference>
<feature type="domain" description="DBF4-type" evidence="7">
    <location>
        <begin position="495"/>
        <end position="544"/>
    </location>
</feature>
<dbReference type="GO" id="GO:0043539">
    <property type="term" value="F:protein serine/threonine kinase activator activity"/>
    <property type="evidence" value="ECO:0007669"/>
    <property type="project" value="TreeGrafter"/>
</dbReference>
<dbReference type="OrthoDB" id="21380at2759"/>
<feature type="compositionally biased region" description="Polar residues" evidence="5">
    <location>
        <begin position="14"/>
        <end position="27"/>
    </location>
</feature>
<evidence type="ECO:0000256" key="2">
    <source>
        <dbReference type="ARBA" id="ARBA00022771"/>
    </source>
</evidence>
<dbReference type="InterPro" id="IPR013939">
    <property type="entry name" value="Regulatory_Dfp1/Him1"/>
</dbReference>
<dbReference type="InterPro" id="IPR051590">
    <property type="entry name" value="Replication_Regulatory_Kinase"/>
</dbReference>
<dbReference type="GO" id="GO:1901987">
    <property type="term" value="P:regulation of cell cycle phase transition"/>
    <property type="evidence" value="ECO:0007669"/>
    <property type="project" value="TreeGrafter"/>
</dbReference>
<protein>
    <recommendedName>
        <fullName evidence="10">DBF4-type domain-containing protein</fullName>
    </recommendedName>
</protein>